<proteinExistence type="predicted"/>
<dbReference type="AlphaFoldDB" id="A0A3P6WGK6"/>
<accession>A0A3P6WGK6</accession>
<gene>
    <name evidence="2" type="ORF">HDID_LOCUS1989</name>
</gene>
<evidence type="ECO:0000313" key="3">
    <source>
        <dbReference type="Proteomes" id="UP000274504"/>
    </source>
</evidence>
<dbReference type="GO" id="GO:0005829">
    <property type="term" value="C:cytosol"/>
    <property type="evidence" value="ECO:0007669"/>
    <property type="project" value="TreeGrafter"/>
</dbReference>
<protein>
    <recommendedName>
        <fullName evidence="1">MAP kinase-activating death domain-containing protein</fullName>
    </recommendedName>
</protein>
<dbReference type="InterPro" id="IPR039980">
    <property type="entry name" value="MADD"/>
</dbReference>
<name>A0A3P6WGK6_HYMDI</name>
<dbReference type="GO" id="GO:0005085">
    <property type="term" value="F:guanyl-nucleotide exchange factor activity"/>
    <property type="evidence" value="ECO:0007669"/>
    <property type="project" value="TreeGrafter"/>
</dbReference>
<dbReference type="InterPro" id="IPR056574">
    <property type="entry name" value="Death_MADD"/>
</dbReference>
<dbReference type="Pfam" id="PF23629">
    <property type="entry name" value="Death_MADD"/>
    <property type="match status" value="1"/>
</dbReference>
<organism evidence="2 3">
    <name type="scientific">Hymenolepis diminuta</name>
    <name type="common">Rat tapeworm</name>
    <dbReference type="NCBI Taxonomy" id="6216"/>
    <lineage>
        <taxon>Eukaryota</taxon>
        <taxon>Metazoa</taxon>
        <taxon>Spiralia</taxon>
        <taxon>Lophotrochozoa</taxon>
        <taxon>Platyhelminthes</taxon>
        <taxon>Cestoda</taxon>
        <taxon>Eucestoda</taxon>
        <taxon>Cyclophyllidea</taxon>
        <taxon>Hymenolepididae</taxon>
        <taxon>Hymenolepis</taxon>
    </lineage>
</organism>
<reference evidence="2 3" key="1">
    <citation type="submission" date="2018-11" db="EMBL/GenBank/DDBJ databases">
        <authorList>
            <consortium name="Pathogen Informatics"/>
        </authorList>
    </citation>
    <scope>NUCLEOTIDE SEQUENCE [LARGE SCALE GENOMIC DNA]</scope>
</reference>
<dbReference type="OrthoDB" id="6282239at2759"/>
<dbReference type="GO" id="GO:0042981">
    <property type="term" value="P:regulation of apoptotic process"/>
    <property type="evidence" value="ECO:0007669"/>
    <property type="project" value="TreeGrafter"/>
</dbReference>
<dbReference type="Proteomes" id="UP000274504">
    <property type="component" value="Unassembled WGS sequence"/>
</dbReference>
<dbReference type="EMBL" id="UYSG01000431">
    <property type="protein sequence ID" value="VDL19450.1"/>
    <property type="molecule type" value="Genomic_DNA"/>
</dbReference>
<evidence type="ECO:0000313" key="2">
    <source>
        <dbReference type="EMBL" id="VDL19450.1"/>
    </source>
</evidence>
<feature type="domain" description="MAP kinase-activating death" evidence="1">
    <location>
        <begin position="1"/>
        <end position="74"/>
    </location>
</feature>
<sequence>MDHSPTAMLERYSNLSIPERKLWDLKEDRILATVLHNLIAYMVMLKATKQEIYNVGYRLLGRCRLGSYFSHSISNLLECVAELSGNSIDLIPSMSDSIYRQAFIITITDAHSNTGNALILEIYDTSFLLRTLGGAIESIRNLANIPAIIMFAKAKVCIILEAVADRVNATQIYCKKTKSLFHAIQAAAKRLSYETRQIINPIQFCTKMAVNLDGLQGNLAALGIAEGVAFSKPNDVPRKMERAQVTSKSVEQFEVIKEESEWRSYETAFPFSLPAKMN</sequence>
<dbReference type="PANTHER" id="PTHR13008:SF7">
    <property type="entry name" value="MAP KINASE-ACTIVATING DEATH DOMAIN PROTEIN"/>
    <property type="match status" value="1"/>
</dbReference>
<evidence type="ECO:0000259" key="1">
    <source>
        <dbReference type="Pfam" id="PF23629"/>
    </source>
</evidence>
<dbReference type="GO" id="GO:0032483">
    <property type="term" value="P:regulation of Rab protein signal transduction"/>
    <property type="evidence" value="ECO:0007669"/>
    <property type="project" value="TreeGrafter"/>
</dbReference>
<dbReference type="PANTHER" id="PTHR13008">
    <property type="entry name" value="MAP-KINASE ACTIVATING DEATH DOMAIN PROTEIN MADD /DENN/AEX-3 C.ELEGANS"/>
    <property type="match status" value="1"/>
</dbReference>